<comment type="caution">
    <text evidence="1">The sequence shown here is derived from an EMBL/GenBank/DDBJ whole genome shotgun (WGS) entry which is preliminary data.</text>
</comment>
<keyword evidence="1" id="KW-0812">Transmembrane</keyword>
<dbReference type="EMBL" id="LXQA010151657">
    <property type="protein sequence ID" value="MCI26164.1"/>
    <property type="molecule type" value="Genomic_DNA"/>
</dbReference>
<organism evidence="1 2">
    <name type="scientific">Trifolium medium</name>
    <dbReference type="NCBI Taxonomy" id="97028"/>
    <lineage>
        <taxon>Eukaryota</taxon>
        <taxon>Viridiplantae</taxon>
        <taxon>Streptophyta</taxon>
        <taxon>Embryophyta</taxon>
        <taxon>Tracheophyta</taxon>
        <taxon>Spermatophyta</taxon>
        <taxon>Magnoliopsida</taxon>
        <taxon>eudicotyledons</taxon>
        <taxon>Gunneridae</taxon>
        <taxon>Pentapetalae</taxon>
        <taxon>rosids</taxon>
        <taxon>fabids</taxon>
        <taxon>Fabales</taxon>
        <taxon>Fabaceae</taxon>
        <taxon>Papilionoideae</taxon>
        <taxon>50 kb inversion clade</taxon>
        <taxon>NPAAA clade</taxon>
        <taxon>Hologalegina</taxon>
        <taxon>IRL clade</taxon>
        <taxon>Trifolieae</taxon>
        <taxon>Trifolium</taxon>
    </lineage>
</organism>
<keyword evidence="2" id="KW-1185">Reference proteome</keyword>
<name>A0A392QQR5_9FABA</name>
<evidence type="ECO:0000313" key="2">
    <source>
        <dbReference type="Proteomes" id="UP000265520"/>
    </source>
</evidence>
<accession>A0A392QQR5</accession>
<reference evidence="1 2" key="1">
    <citation type="journal article" date="2018" name="Front. Plant Sci.">
        <title>Red Clover (Trifolium pratense) and Zigzag Clover (T. medium) - A Picture of Genomic Similarities and Differences.</title>
        <authorList>
            <person name="Dluhosova J."/>
            <person name="Istvanek J."/>
            <person name="Nedelnik J."/>
            <person name="Repkova J."/>
        </authorList>
    </citation>
    <scope>NUCLEOTIDE SEQUENCE [LARGE SCALE GENOMIC DNA]</scope>
    <source>
        <strain evidence="2">cv. 10/8</strain>
        <tissue evidence="1">Leaf</tissue>
    </source>
</reference>
<sequence length="45" mass="5278">MYHVPVTAAYHQSVWAKIGRTINPLVHRHAPFLKTPLSAVQRWWL</sequence>
<dbReference type="AlphaFoldDB" id="A0A392QQR5"/>
<protein>
    <submittedName>
        <fullName evidence="1">Transmembrane protein 33</fullName>
    </submittedName>
</protein>
<keyword evidence="1" id="KW-0472">Membrane</keyword>
<feature type="non-terminal residue" evidence="1">
    <location>
        <position position="45"/>
    </location>
</feature>
<dbReference type="Proteomes" id="UP000265520">
    <property type="component" value="Unassembled WGS sequence"/>
</dbReference>
<proteinExistence type="predicted"/>
<evidence type="ECO:0000313" key="1">
    <source>
        <dbReference type="EMBL" id="MCI26164.1"/>
    </source>
</evidence>